<accession>A0AAV8V6W2</accession>
<feature type="domain" description="Reverse transcriptase" evidence="1">
    <location>
        <begin position="24"/>
        <end position="107"/>
    </location>
</feature>
<dbReference type="InterPro" id="IPR000477">
    <property type="entry name" value="RT_dom"/>
</dbReference>
<evidence type="ECO:0000313" key="4">
    <source>
        <dbReference type="Proteomes" id="UP001159042"/>
    </source>
</evidence>
<dbReference type="InterPro" id="IPR043502">
    <property type="entry name" value="DNA/RNA_pol_sf"/>
</dbReference>
<keyword evidence="4" id="KW-1185">Reference proteome</keyword>
<name>A0AAV8V6W2_9CUCU</name>
<evidence type="ECO:0000259" key="1">
    <source>
        <dbReference type="Pfam" id="PF00078"/>
    </source>
</evidence>
<organism evidence="3 4">
    <name type="scientific">Exocentrus adspersus</name>
    <dbReference type="NCBI Taxonomy" id="1586481"/>
    <lineage>
        <taxon>Eukaryota</taxon>
        <taxon>Metazoa</taxon>
        <taxon>Ecdysozoa</taxon>
        <taxon>Arthropoda</taxon>
        <taxon>Hexapoda</taxon>
        <taxon>Insecta</taxon>
        <taxon>Pterygota</taxon>
        <taxon>Neoptera</taxon>
        <taxon>Endopterygota</taxon>
        <taxon>Coleoptera</taxon>
        <taxon>Polyphaga</taxon>
        <taxon>Cucujiformia</taxon>
        <taxon>Chrysomeloidea</taxon>
        <taxon>Cerambycidae</taxon>
        <taxon>Lamiinae</taxon>
        <taxon>Acanthocinini</taxon>
        <taxon>Exocentrus</taxon>
    </lineage>
</organism>
<dbReference type="PANTHER" id="PTHR47331">
    <property type="entry name" value="PHD-TYPE DOMAIN-CONTAINING PROTEIN"/>
    <property type="match status" value="1"/>
</dbReference>
<comment type="caution">
    <text evidence="3">The sequence shown here is derived from an EMBL/GenBank/DDBJ whole genome shotgun (WGS) entry which is preliminary data.</text>
</comment>
<dbReference type="Pfam" id="PF18701">
    <property type="entry name" value="DUF5641"/>
    <property type="match status" value="1"/>
</dbReference>
<evidence type="ECO:0008006" key="5">
    <source>
        <dbReference type="Google" id="ProtNLM"/>
    </source>
</evidence>
<protein>
    <recommendedName>
        <fullName evidence="5">DUF5641 domain-containing protein</fullName>
    </recommendedName>
</protein>
<dbReference type="Pfam" id="PF05380">
    <property type="entry name" value="Peptidase_A17"/>
    <property type="match status" value="1"/>
</dbReference>
<gene>
    <name evidence="3" type="ORF">NQ315_005641</name>
</gene>
<dbReference type="Proteomes" id="UP001159042">
    <property type="component" value="Unassembled WGS sequence"/>
</dbReference>
<feature type="domain" description="DUF5641" evidence="2">
    <location>
        <begin position="550"/>
        <end position="636"/>
    </location>
</feature>
<dbReference type="InterPro" id="IPR040676">
    <property type="entry name" value="DUF5641"/>
</dbReference>
<sequence length="649" mass="74259">MMFRQILVHPDDRKFQLILWRPDSDSKLGIYTLNTVTYGTACAPFLSTRTLYELATQFEEKFPRTCKIIKTSFYMDDLLVSLDSIQEALEVYKELTEIFKSAGFFLRKWSSNNSHILANILDNKPNDDKLVEFHDNKELKTLGIAWNSAIDVLSYSVNLKEQTKPATKRSVLAAVSKIFDPLGLVGPTIVRAKLFMQHLWREKLDWDEQLPADIQTWWLEFLTQLHCVNDISVARQVVCDDPQSIELHGFSDASERAYGASIYLVSTDANGRKHSNLLCAKSKVAPQNKCTLPRLELLAATLLAKLATIVEKTLNIELASTHYYSDSTVTLSWLRIDPSKLKTFIANRVSKINELTNIDNWKHVPSEHNPADVISRGMSPQELNECSLWWHGPMFLVENREHTESFFDFTPIYDLPELKAPLVLVTTQNNFDLFDKFSSLTRLQHVICYCLRFKKRTLNKEVSESKPLKATSKILCLNPFLDDCTILRVGGRLKNSNLTYPQKHPIILPKNHKLTRLIIMHEHLKYLHAGSQNLLAILRLNYWPIDGKSSVKGQFWSRWAREYLTTLQCRNKWKSSHCQPKIGDLVILVEDTPPLRWPLARITQLHPGTDGVVRVVTVRAASGSSFKGSVAKICMLPIEDHLTTKTDNK</sequence>
<dbReference type="SUPFAM" id="SSF56672">
    <property type="entry name" value="DNA/RNA polymerases"/>
    <property type="match status" value="1"/>
</dbReference>
<reference evidence="3 4" key="1">
    <citation type="journal article" date="2023" name="Insect Mol. Biol.">
        <title>Genome sequencing provides insights into the evolution of gene families encoding plant cell wall-degrading enzymes in longhorned beetles.</title>
        <authorList>
            <person name="Shin N.R."/>
            <person name="Okamura Y."/>
            <person name="Kirsch R."/>
            <person name="Pauchet Y."/>
        </authorList>
    </citation>
    <scope>NUCLEOTIDE SEQUENCE [LARGE SCALE GENOMIC DNA]</scope>
    <source>
        <strain evidence="3">EAD_L_NR</strain>
    </source>
</reference>
<evidence type="ECO:0000313" key="3">
    <source>
        <dbReference type="EMBL" id="KAJ8909906.1"/>
    </source>
</evidence>
<dbReference type="PANTHER" id="PTHR47331:SF4">
    <property type="entry name" value="PEPTIDASE S1 DOMAIN-CONTAINING PROTEIN"/>
    <property type="match status" value="1"/>
</dbReference>
<dbReference type="Pfam" id="PF00078">
    <property type="entry name" value="RVT_1"/>
    <property type="match status" value="1"/>
</dbReference>
<proteinExistence type="predicted"/>
<evidence type="ECO:0000259" key="2">
    <source>
        <dbReference type="Pfam" id="PF18701"/>
    </source>
</evidence>
<dbReference type="GO" id="GO:0071897">
    <property type="term" value="P:DNA biosynthetic process"/>
    <property type="evidence" value="ECO:0007669"/>
    <property type="project" value="UniProtKB-ARBA"/>
</dbReference>
<dbReference type="AlphaFoldDB" id="A0AAV8V6W2"/>
<dbReference type="EMBL" id="JANEYG010000389">
    <property type="protein sequence ID" value="KAJ8909906.1"/>
    <property type="molecule type" value="Genomic_DNA"/>
</dbReference>
<dbReference type="InterPro" id="IPR008042">
    <property type="entry name" value="Retrotrans_Pao"/>
</dbReference>